<reference evidence="3" key="1">
    <citation type="journal article" date="2020" name="mSystems">
        <title>Genome- and Community-Level Interaction Insights into Carbon Utilization and Element Cycling Functions of Hydrothermarchaeota in Hydrothermal Sediment.</title>
        <authorList>
            <person name="Zhou Z."/>
            <person name="Liu Y."/>
            <person name="Xu W."/>
            <person name="Pan J."/>
            <person name="Luo Z.H."/>
            <person name="Li M."/>
        </authorList>
    </citation>
    <scope>NUCLEOTIDE SEQUENCE [LARGE SCALE GENOMIC DNA]</scope>
    <source>
        <strain evidence="3">HyVt-185</strain>
        <strain evidence="4">HyVt-386</strain>
    </source>
</reference>
<comment type="caution">
    <text evidence="3">The sequence shown here is derived from an EMBL/GenBank/DDBJ whole genome shotgun (WGS) entry which is preliminary data.</text>
</comment>
<dbReference type="EMBL" id="DQZR01000101">
    <property type="protein sequence ID" value="HDM36101.1"/>
    <property type="molecule type" value="Genomic_DNA"/>
</dbReference>
<feature type="domain" description="VTT" evidence="2">
    <location>
        <begin position="36"/>
        <end position="147"/>
    </location>
</feature>
<evidence type="ECO:0000256" key="1">
    <source>
        <dbReference type="SAM" id="Phobius"/>
    </source>
</evidence>
<feature type="transmembrane region" description="Helical" evidence="1">
    <location>
        <begin position="54"/>
        <end position="74"/>
    </location>
</feature>
<sequence length="198" mass="21921">MSLGMDLVNWTIAALEPYGPSGLFLLAFIESSFFVVPPDLLLIGLALLSPQNGIFYGAIATIGSVMGGIFGYWIGYKIGEPLLERIISKEKIEKVHEYFNRYEVWAVGIAGLTPIPYKVFTIASGVFYVDLRRFILASAIGRGIRFMTEGVILFLYGDELLDFLTHHFEWITLGVALIGVILGVIYYRLKGDGGSEPE</sequence>
<proteinExistence type="predicted"/>
<feature type="transmembrane region" description="Helical" evidence="1">
    <location>
        <begin position="104"/>
        <end position="127"/>
    </location>
</feature>
<accession>A0A7C1B8T3</accession>
<dbReference type="EMBL" id="DRIE01000036">
    <property type="protein sequence ID" value="HEC56692.1"/>
    <property type="molecule type" value="Genomic_DNA"/>
</dbReference>
<evidence type="ECO:0000259" key="2">
    <source>
        <dbReference type="Pfam" id="PF09335"/>
    </source>
</evidence>
<protein>
    <submittedName>
        <fullName evidence="3">DedA family protein</fullName>
    </submittedName>
</protein>
<gene>
    <name evidence="3" type="ORF">ENG09_02435</name>
    <name evidence="4" type="ORF">ENI32_02240</name>
</gene>
<dbReference type="AlphaFoldDB" id="A0A7C1B8T3"/>
<dbReference type="GO" id="GO:0005886">
    <property type="term" value="C:plasma membrane"/>
    <property type="evidence" value="ECO:0007669"/>
    <property type="project" value="TreeGrafter"/>
</dbReference>
<dbReference type="InterPro" id="IPR032816">
    <property type="entry name" value="VTT_dom"/>
</dbReference>
<dbReference type="Proteomes" id="UP000885863">
    <property type="component" value="Unassembled WGS sequence"/>
</dbReference>
<dbReference type="PANTHER" id="PTHR42709">
    <property type="entry name" value="ALKALINE PHOSPHATASE LIKE PROTEIN"/>
    <property type="match status" value="1"/>
</dbReference>
<dbReference type="Pfam" id="PF09335">
    <property type="entry name" value="VTT_dom"/>
    <property type="match status" value="1"/>
</dbReference>
<feature type="transmembrane region" description="Helical" evidence="1">
    <location>
        <begin position="168"/>
        <end position="189"/>
    </location>
</feature>
<keyword evidence="1" id="KW-0812">Transmembrane</keyword>
<dbReference type="PANTHER" id="PTHR42709:SF11">
    <property type="entry name" value="DEDA FAMILY PROTEIN"/>
    <property type="match status" value="1"/>
</dbReference>
<feature type="transmembrane region" description="Helical" evidence="1">
    <location>
        <begin position="23"/>
        <end position="47"/>
    </location>
</feature>
<keyword evidence="1" id="KW-1133">Transmembrane helix</keyword>
<organism evidence="3">
    <name type="scientific">Candidatus Syntropharchaeum butanivorans</name>
    <dbReference type="NCBI Taxonomy" id="1839936"/>
    <lineage>
        <taxon>Archaea</taxon>
        <taxon>Methanobacteriati</taxon>
        <taxon>Methanobacteriota</taxon>
        <taxon>Stenosarchaea group</taxon>
        <taxon>Methanomicrobia</taxon>
        <taxon>Methanosarcinales</taxon>
        <taxon>ANME-2 cluster</taxon>
        <taxon>Candidatus Syntropharchaeum</taxon>
    </lineage>
</organism>
<evidence type="ECO:0000313" key="4">
    <source>
        <dbReference type="EMBL" id="HEC56692.1"/>
    </source>
</evidence>
<keyword evidence="1" id="KW-0472">Membrane</keyword>
<evidence type="ECO:0000313" key="3">
    <source>
        <dbReference type="EMBL" id="HDM36101.1"/>
    </source>
</evidence>
<dbReference type="InterPro" id="IPR051311">
    <property type="entry name" value="DedA_domain"/>
</dbReference>
<dbReference type="Proteomes" id="UP000885936">
    <property type="component" value="Unassembled WGS sequence"/>
</dbReference>
<feature type="transmembrane region" description="Helical" evidence="1">
    <location>
        <begin position="134"/>
        <end position="156"/>
    </location>
</feature>
<name>A0A7C1B8T3_9EURY</name>